<dbReference type="Pfam" id="PF07733">
    <property type="entry name" value="DNA_pol3_alpha"/>
    <property type="match status" value="1"/>
</dbReference>
<dbReference type="GO" id="GO:0003887">
    <property type="term" value="F:DNA-directed DNA polymerase activity"/>
    <property type="evidence" value="ECO:0007669"/>
    <property type="project" value="UniProtKB-KW"/>
</dbReference>
<dbReference type="SMART" id="SM00481">
    <property type="entry name" value="POLIIIAc"/>
    <property type="match status" value="1"/>
</dbReference>
<dbReference type="InterPro" id="IPR041931">
    <property type="entry name" value="DNA_pol3_alpha_thumb_dom"/>
</dbReference>
<dbReference type="AlphaFoldDB" id="A0A6M3M3Y1"/>
<dbReference type="Pfam" id="PF02811">
    <property type="entry name" value="PHP"/>
    <property type="match status" value="1"/>
</dbReference>
<evidence type="ECO:0000256" key="4">
    <source>
        <dbReference type="ARBA" id="ARBA00022932"/>
    </source>
</evidence>
<accession>A0A6M3M3Y1</accession>
<reference evidence="6" key="1">
    <citation type="submission" date="2020-03" db="EMBL/GenBank/DDBJ databases">
        <title>The deep terrestrial virosphere.</title>
        <authorList>
            <person name="Holmfeldt K."/>
            <person name="Nilsson E."/>
            <person name="Simone D."/>
            <person name="Lopez-Fernandez M."/>
            <person name="Wu X."/>
            <person name="de Brujin I."/>
            <person name="Lundin D."/>
            <person name="Andersson A."/>
            <person name="Bertilsson S."/>
            <person name="Dopson M."/>
        </authorList>
    </citation>
    <scope>NUCLEOTIDE SEQUENCE</scope>
    <source>
        <strain evidence="6">MM171B01293</strain>
    </source>
</reference>
<dbReference type="InterPro" id="IPR011708">
    <property type="entry name" value="DNA_pol3_alpha_NTPase_dom"/>
</dbReference>
<dbReference type="InterPro" id="IPR016195">
    <property type="entry name" value="Pol/histidinol_Pase-like"/>
</dbReference>
<keyword evidence="3" id="KW-0235">DNA replication</keyword>
<keyword evidence="4" id="KW-0239">DNA-directed DNA polymerase</keyword>
<keyword evidence="2" id="KW-0548">Nucleotidyltransferase</keyword>
<dbReference type="NCBIfam" id="TIGR00594">
    <property type="entry name" value="polc"/>
    <property type="match status" value="1"/>
</dbReference>
<evidence type="ECO:0000259" key="5">
    <source>
        <dbReference type="SMART" id="SM00481"/>
    </source>
</evidence>
<name>A0A6M3M3Y1_9ZZZZ</name>
<evidence type="ECO:0000256" key="1">
    <source>
        <dbReference type="ARBA" id="ARBA00022679"/>
    </source>
</evidence>
<dbReference type="InterPro" id="IPR004805">
    <property type="entry name" value="DnaE2/DnaE/PolC"/>
</dbReference>
<organism evidence="6">
    <name type="scientific">viral metagenome</name>
    <dbReference type="NCBI Taxonomy" id="1070528"/>
    <lineage>
        <taxon>unclassified sequences</taxon>
        <taxon>metagenomes</taxon>
        <taxon>organismal metagenomes</taxon>
    </lineage>
</organism>
<protein>
    <submittedName>
        <fullName evidence="6">Putative DNA polymerase</fullName>
    </submittedName>
</protein>
<dbReference type="Pfam" id="PF17657">
    <property type="entry name" value="DNA_pol3_finger"/>
    <property type="match status" value="1"/>
</dbReference>
<dbReference type="InterPro" id="IPR004013">
    <property type="entry name" value="PHP_dom"/>
</dbReference>
<dbReference type="EMBL" id="MT143782">
    <property type="protein sequence ID" value="QJB02417.1"/>
    <property type="molecule type" value="Genomic_DNA"/>
</dbReference>
<evidence type="ECO:0000313" key="6">
    <source>
        <dbReference type="EMBL" id="QJB02417.1"/>
    </source>
</evidence>
<dbReference type="InterPro" id="IPR040982">
    <property type="entry name" value="DNA_pol3_finger"/>
</dbReference>
<evidence type="ECO:0000256" key="3">
    <source>
        <dbReference type="ARBA" id="ARBA00022705"/>
    </source>
</evidence>
<dbReference type="Gene3D" id="1.10.10.1600">
    <property type="entry name" value="Bacterial DNA polymerase III alpha subunit, thumb domain"/>
    <property type="match status" value="1"/>
</dbReference>
<dbReference type="GO" id="GO:0006260">
    <property type="term" value="P:DNA replication"/>
    <property type="evidence" value="ECO:0007669"/>
    <property type="project" value="UniProtKB-KW"/>
</dbReference>
<dbReference type="SUPFAM" id="SSF89550">
    <property type="entry name" value="PHP domain-like"/>
    <property type="match status" value="1"/>
</dbReference>
<proteinExistence type="predicted"/>
<gene>
    <name evidence="6" type="ORF">MM171B01293_0003</name>
</gene>
<feature type="domain" description="Polymerase/histidinol phosphatase N-terminal" evidence="5">
    <location>
        <begin position="4"/>
        <end position="71"/>
    </location>
</feature>
<sequence>MNFCHLHIHDQFSLLDGVGTCETYVAKAKSLGFEYLACTNHANINGLIKFQKCCVENEIKPILGCEMYIVEDFHNKVDKEKRGHILVLVKDAAGWQNLTKMLSIANMDGFYYKPRIDYKTLLDHSEGLIISTACAASFIYNNNGEEFFKQLAKNNEDFYLEIMPINYEGQVKHNKKILSLKRKFPQLKLIATNDCHYPNHDDSKVQEVLLAIQTKVKWNDPKRWKFETTDLFLKSKNEMLESFKKNHSYIDNKIIEEALENTIDVAKKCNFLIARSEVFFPNIVDDARKYIEDYCYNNFQLKIKENKGKYRKRLLYELDMLEKLGFLQYFIIIQDIVLWCKNKNIFIGVGRGSVGASLIAFLLEITRVDPIKHDLMFERFISPDRIDVPDIDIDFEDVKRKEVRTYLENKYGKYNIASVSTFLQMKSKMVFRDVCRVFDVPLAIVNSIAKNIDDSKELIYSSDQREDNKTSGGISTAISSTSEGIEFRKKYLEIEEICNKLNGQVRGIGKHAAAAIITREDLRYSDRCNLTKKENAISINWDKKDAEYVGMLKVDILGLSNLSMIHFASDLIKEKHGIDIDFNSIDLKDKKVLKEFSLGNCIGIFQFGTYGLRNLCKDLRADSFELLTFITALYRPSSLRSGMVDKFKLRRAGKESCVHDNPLDEILLETYGIILFQEQVMQIAHRVAGMSFTDADKIRKLLDKEDRNVLNEKYMRPFIKGCMSKGIERITAIEIWDQLLLHGNYGFNKSHATGYTILSFSNMFLKVYFPIEFMCASLTHTADNKKDELIEETKRLGIKIMTPKIGISHSTKWVSKRNTIFMPFIDIHGIGVKGAEKLSSMKQESFFDENIEIKGKMKSMLVEIDAHNEKNISKSKLIPFSL</sequence>
<keyword evidence="1" id="KW-0808">Transferase</keyword>
<dbReference type="InterPro" id="IPR003141">
    <property type="entry name" value="Pol/His_phosphatase_N"/>
</dbReference>
<dbReference type="Gene3D" id="3.20.20.140">
    <property type="entry name" value="Metal-dependent hydrolases"/>
    <property type="match status" value="1"/>
</dbReference>
<dbReference type="GO" id="GO:0008408">
    <property type="term" value="F:3'-5' exonuclease activity"/>
    <property type="evidence" value="ECO:0007669"/>
    <property type="project" value="InterPro"/>
</dbReference>
<evidence type="ECO:0000256" key="2">
    <source>
        <dbReference type="ARBA" id="ARBA00022695"/>
    </source>
</evidence>
<dbReference type="PANTHER" id="PTHR32294">
    <property type="entry name" value="DNA POLYMERASE III SUBUNIT ALPHA"/>
    <property type="match status" value="1"/>
</dbReference>
<dbReference type="Gene3D" id="1.10.150.870">
    <property type="match status" value="1"/>
</dbReference>